<proteinExistence type="predicted"/>
<evidence type="ECO:0000313" key="1">
    <source>
        <dbReference type="EMBL" id="MCE0482242.1"/>
    </source>
</evidence>
<reference evidence="1 2" key="1">
    <citation type="journal article" date="2021" name="BMC Genomics">
        <title>Datura genome reveals duplications of psychoactive alkaloid biosynthetic genes and high mutation rate following tissue culture.</title>
        <authorList>
            <person name="Rajewski A."/>
            <person name="Carter-House D."/>
            <person name="Stajich J."/>
            <person name="Litt A."/>
        </authorList>
    </citation>
    <scope>NUCLEOTIDE SEQUENCE [LARGE SCALE GENOMIC DNA]</scope>
    <source>
        <strain evidence="1">AR-01</strain>
    </source>
</reference>
<feature type="non-terminal residue" evidence="1">
    <location>
        <position position="94"/>
    </location>
</feature>
<sequence length="94" mass="10342">EGLEASGHCPAPVVSRLFADQDRKNTDVVPEGIMSTSQQCGKGKTLIMDATTLGAKLEGEPLIDQPRFGLNKMKNYYVQCKEHQSITAESRFEV</sequence>
<dbReference type="Proteomes" id="UP000823775">
    <property type="component" value="Unassembled WGS sequence"/>
</dbReference>
<dbReference type="EMBL" id="JACEIK010005812">
    <property type="protein sequence ID" value="MCE0482242.1"/>
    <property type="molecule type" value="Genomic_DNA"/>
</dbReference>
<protein>
    <submittedName>
        <fullName evidence="1">Uncharacterized protein</fullName>
    </submittedName>
</protein>
<keyword evidence="2" id="KW-1185">Reference proteome</keyword>
<gene>
    <name evidence="1" type="ORF">HAX54_040823</name>
</gene>
<evidence type="ECO:0000313" key="2">
    <source>
        <dbReference type="Proteomes" id="UP000823775"/>
    </source>
</evidence>
<feature type="non-terminal residue" evidence="1">
    <location>
        <position position="1"/>
    </location>
</feature>
<organism evidence="1 2">
    <name type="scientific">Datura stramonium</name>
    <name type="common">Jimsonweed</name>
    <name type="synonym">Common thornapple</name>
    <dbReference type="NCBI Taxonomy" id="4076"/>
    <lineage>
        <taxon>Eukaryota</taxon>
        <taxon>Viridiplantae</taxon>
        <taxon>Streptophyta</taxon>
        <taxon>Embryophyta</taxon>
        <taxon>Tracheophyta</taxon>
        <taxon>Spermatophyta</taxon>
        <taxon>Magnoliopsida</taxon>
        <taxon>eudicotyledons</taxon>
        <taxon>Gunneridae</taxon>
        <taxon>Pentapetalae</taxon>
        <taxon>asterids</taxon>
        <taxon>lamiids</taxon>
        <taxon>Solanales</taxon>
        <taxon>Solanaceae</taxon>
        <taxon>Solanoideae</taxon>
        <taxon>Datureae</taxon>
        <taxon>Datura</taxon>
    </lineage>
</organism>
<name>A0ABS8VT90_DATST</name>
<accession>A0ABS8VT90</accession>
<comment type="caution">
    <text evidence="1">The sequence shown here is derived from an EMBL/GenBank/DDBJ whole genome shotgun (WGS) entry which is preliminary data.</text>
</comment>